<evidence type="ECO:0000256" key="11">
    <source>
        <dbReference type="SAM" id="MobiDB-lite"/>
    </source>
</evidence>
<dbReference type="EMBL" id="PKFO01000004">
    <property type="protein sequence ID" value="PVH20716.1"/>
    <property type="molecule type" value="Genomic_DNA"/>
</dbReference>
<feature type="region of interest" description="Disordered" evidence="11">
    <location>
        <begin position="432"/>
        <end position="520"/>
    </location>
</feature>
<evidence type="ECO:0000313" key="12">
    <source>
        <dbReference type="EMBL" id="PVH20716.1"/>
    </source>
</evidence>
<dbReference type="InterPro" id="IPR018108">
    <property type="entry name" value="MCP_transmembrane"/>
</dbReference>
<dbReference type="Gene3D" id="1.50.40.10">
    <property type="entry name" value="Mitochondrial carrier domain"/>
    <property type="match status" value="2"/>
</dbReference>
<organism evidence="12 13">
    <name type="scientific">Candidozyma haemuli</name>
    <dbReference type="NCBI Taxonomy" id="45357"/>
    <lineage>
        <taxon>Eukaryota</taxon>
        <taxon>Fungi</taxon>
        <taxon>Dikarya</taxon>
        <taxon>Ascomycota</taxon>
        <taxon>Saccharomycotina</taxon>
        <taxon>Pichiomycetes</taxon>
        <taxon>Metschnikowiaceae</taxon>
        <taxon>Candidozyma</taxon>
    </lineage>
</organism>
<dbReference type="SUPFAM" id="SSF103506">
    <property type="entry name" value="Mitochondrial carrier"/>
    <property type="match status" value="1"/>
</dbReference>
<feature type="compositionally biased region" description="Polar residues" evidence="11">
    <location>
        <begin position="1"/>
        <end position="10"/>
    </location>
</feature>
<evidence type="ECO:0000256" key="7">
    <source>
        <dbReference type="ARBA" id="ARBA00022989"/>
    </source>
</evidence>
<evidence type="ECO:0000256" key="2">
    <source>
        <dbReference type="ARBA" id="ARBA00006375"/>
    </source>
</evidence>
<evidence type="ECO:0000256" key="4">
    <source>
        <dbReference type="ARBA" id="ARBA00022692"/>
    </source>
</evidence>
<dbReference type="FunFam" id="1.50.40.10:FF:000095">
    <property type="entry name" value="Mitochondrial carrier protein"/>
    <property type="match status" value="1"/>
</dbReference>
<keyword evidence="3" id="KW-0813">Transport</keyword>
<comment type="similarity">
    <text evidence="2">Belongs to the mitochondrial carrier (TC 2.A.29) family.</text>
</comment>
<feature type="repeat" description="Solcar" evidence="10">
    <location>
        <begin position="139"/>
        <end position="234"/>
    </location>
</feature>
<evidence type="ECO:0000256" key="9">
    <source>
        <dbReference type="ARBA" id="ARBA00023136"/>
    </source>
</evidence>
<comment type="subcellular location">
    <subcellularLocation>
        <location evidence="1">Mitochondrion inner membrane</location>
        <topology evidence="1">Multi-pass membrane protein</topology>
    </subcellularLocation>
</comment>
<dbReference type="Proteomes" id="UP000244309">
    <property type="component" value="Unassembled WGS sequence"/>
</dbReference>
<evidence type="ECO:0000256" key="8">
    <source>
        <dbReference type="ARBA" id="ARBA00023128"/>
    </source>
</evidence>
<keyword evidence="6" id="KW-0999">Mitochondrion inner membrane</keyword>
<evidence type="ECO:0000256" key="6">
    <source>
        <dbReference type="ARBA" id="ARBA00022792"/>
    </source>
</evidence>
<reference evidence="12 13" key="1">
    <citation type="submission" date="2017-12" db="EMBL/GenBank/DDBJ databases">
        <title>Genome Sequence of a Multidrug-Resistant Candida haemulonii Isolate from a Patient with Chronic Leg Ulcers in Israel.</title>
        <authorList>
            <person name="Chow N.A."/>
            <person name="Gade L."/>
            <person name="Batra D."/>
            <person name="Rowe L.A."/>
            <person name="Ben-Ami R."/>
            <person name="Loparev V.N."/>
            <person name="Litvintseva A.P."/>
        </authorList>
    </citation>
    <scope>NUCLEOTIDE SEQUENCE [LARGE SCALE GENOMIC DNA]</scope>
    <source>
        <strain evidence="12 13">B11899</strain>
    </source>
</reference>
<feature type="repeat" description="Solcar" evidence="10">
    <location>
        <begin position="245"/>
        <end position="350"/>
    </location>
</feature>
<evidence type="ECO:0000256" key="5">
    <source>
        <dbReference type="ARBA" id="ARBA00022737"/>
    </source>
</evidence>
<keyword evidence="7" id="KW-1133">Transmembrane helix</keyword>
<dbReference type="RefSeq" id="XP_025341656.1">
    <property type="nucleotide sequence ID" value="XM_025487848.1"/>
</dbReference>
<evidence type="ECO:0008006" key="14">
    <source>
        <dbReference type="Google" id="ProtNLM"/>
    </source>
</evidence>
<keyword evidence="5" id="KW-0677">Repeat</keyword>
<dbReference type="PANTHER" id="PTHR45667">
    <property type="entry name" value="S-ADENOSYLMETHIONINE MITOCHONDRIAL CARRIER PROTEIN"/>
    <property type="match status" value="1"/>
</dbReference>
<evidence type="ECO:0000313" key="13">
    <source>
        <dbReference type="Proteomes" id="UP000244309"/>
    </source>
</evidence>
<dbReference type="OrthoDB" id="415315at2759"/>
<sequence>MSQSLTTSAIPTPFQPHREHHTHHEKRSLPETEPPAGSEPGSASPILSCMLAGGFGGAIGDSAMHSLDTVKTRQQGLSFNPKYKNMVPAYATIFKQEGFFRGLYGGYTPAILGSFPSTATFFGTYEFSKRFMINNLNMNDTVSYFIAGILGDLASSVFYVPSEVLKTRLQLQGRHNNPYTQGCGYNYRNLRDAVKQIAKTEGTSALAYGYKETLLRDLPFSALQFAFYERFRQWAIMYNDASHDLPFTLELSTGAAAGGLAGVLTTPLDVIKTRIQTATVASAGSHAPFVTASKGALGKFLHKFSTISALHSIYKNEGIYGMFSGVGPRFIWTGIQSSIMLLLYQMTLKRLDTDTSHITETNVKFLTKEPIVGLKISDGDTLKKRLQITFDSAGHFNHFASKIRLWLGLSVVVSRSLEDQLSMSQDYVGSQTQQVHISREPVEPTPELKFQPTNSQASNVDKDSQTYSQSVYRDSKSELSLPQPPPPQASQASQQAPQSIKTDDTTHLKPTQSYSQTSNPAESQFAIPAWQMSTPQAPLVKAYPSIAASNFQNSINILVGAAQGLQTEMTGSLPQVQFQPPGFAGGPTVTGPFTNAFGDTSQTTQFSQPIEKSLPRFSNLNRSISNVLSQASQSTIDDTIFSQPTQRFDNSCFSIDSSLNGGIQSQDTTVCSGASKTKITEQDLRDALEDIPFDLPTDEPEKKKAKKGSKMDSFLNKALEEAMKDDEELDELDDLSLRFKIAQKLKSRSFKSFVRRVDKLIGGKSKE</sequence>
<evidence type="ECO:0000256" key="1">
    <source>
        <dbReference type="ARBA" id="ARBA00004448"/>
    </source>
</evidence>
<feature type="region of interest" description="Disordered" evidence="11">
    <location>
        <begin position="1"/>
        <end position="43"/>
    </location>
</feature>
<dbReference type="Pfam" id="PF00153">
    <property type="entry name" value="Mito_carr"/>
    <property type="match status" value="3"/>
</dbReference>
<dbReference type="InterPro" id="IPR002067">
    <property type="entry name" value="MCP"/>
</dbReference>
<evidence type="ECO:0000256" key="3">
    <source>
        <dbReference type="ARBA" id="ARBA00022448"/>
    </source>
</evidence>
<feature type="compositionally biased region" description="Polar residues" evidence="11">
    <location>
        <begin position="451"/>
        <end position="472"/>
    </location>
</feature>
<proteinExistence type="inferred from homology"/>
<feature type="compositionally biased region" description="Low complexity" evidence="11">
    <location>
        <begin position="34"/>
        <end position="43"/>
    </location>
</feature>
<keyword evidence="13" id="KW-1185">Reference proteome</keyword>
<dbReference type="PROSITE" id="PS50920">
    <property type="entry name" value="SOLCAR"/>
    <property type="match status" value="3"/>
</dbReference>
<dbReference type="VEuPathDB" id="FungiDB:CXQ85_004220"/>
<keyword evidence="4 10" id="KW-0812">Transmembrane</keyword>
<dbReference type="AlphaFoldDB" id="A0A2V1AT84"/>
<comment type="caution">
    <text evidence="12">The sequence shown here is derived from an EMBL/GenBank/DDBJ whole genome shotgun (WGS) entry which is preliminary data.</text>
</comment>
<dbReference type="GO" id="GO:0055085">
    <property type="term" value="P:transmembrane transport"/>
    <property type="evidence" value="ECO:0007669"/>
    <property type="project" value="InterPro"/>
</dbReference>
<accession>A0A2V1AT84</accession>
<dbReference type="PRINTS" id="PR00926">
    <property type="entry name" value="MITOCARRIER"/>
</dbReference>
<evidence type="ECO:0000256" key="10">
    <source>
        <dbReference type="PROSITE-ProRule" id="PRU00282"/>
    </source>
</evidence>
<dbReference type="GO" id="GO:0005743">
    <property type="term" value="C:mitochondrial inner membrane"/>
    <property type="evidence" value="ECO:0007669"/>
    <property type="project" value="UniProtKB-SubCell"/>
</dbReference>
<dbReference type="InterPro" id="IPR023395">
    <property type="entry name" value="MCP_dom_sf"/>
</dbReference>
<protein>
    <recommendedName>
        <fullName evidence="14">Mitochondrial carrier protein</fullName>
    </recommendedName>
</protein>
<keyword evidence="8" id="KW-0496">Mitochondrion</keyword>
<dbReference type="GeneID" id="37009550"/>
<feature type="compositionally biased region" description="Low complexity" evidence="11">
    <location>
        <begin position="489"/>
        <end position="499"/>
    </location>
</feature>
<feature type="compositionally biased region" description="Polar residues" evidence="11">
    <location>
        <begin position="508"/>
        <end position="520"/>
    </location>
</feature>
<feature type="repeat" description="Solcar" evidence="10">
    <location>
        <begin position="44"/>
        <end position="131"/>
    </location>
</feature>
<gene>
    <name evidence="12" type="ORF">CXQ85_004220</name>
</gene>
<keyword evidence="9 10" id="KW-0472">Membrane</keyword>
<name>A0A2V1AT84_9ASCO</name>